<dbReference type="GO" id="GO:0030313">
    <property type="term" value="C:cell envelope"/>
    <property type="evidence" value="ECO:0007669"/>
    <property type="project" value="UniProtKB-SubCell"/>
</dbReference>
<keyword evidence="4" id="KW-0732">Signal</keyword>
<keyword evidence="2" id="KW-0813">Transport</keyword>
<evidence type="ECO:0000256" key="4">
    <source>
        <dbReference type="ARBA" id="ARBA00022729"/>
    </source>
</evidence>
<proteinExistence type="predicted"/>
<dbReference type="EMBL" id="CP080467">
    <property type="protein sequence ID" value="UNO47820.1"/>
    <property type="molecule type" value="Genomic_DNA"/>
</dbReference>
<dbReference type="PROSITE" id="PS51257">
    <property type="entry name" value="PROKAR_LIPOPROTEIN"/>
    <property type="match status" value="1"/>
</dbReference>
<evidence type="ECO:0000256" key="3">
    <source>
        <dbReference type="ARBA" id="ARBA00022723"/>
    </source>
</evidence>
<dbReference type="Proteomes" id="UP000829401">
    <property type="component" value="Chromosome"/>
</dbReference>
<dbReference type="GO" id="GO:0046872">
    <property type="term" value="F:metal ion binding"/>
    <property type="evidence" value="ECO:0007669"/>
    <property type="project" value="UniProtKB-KW"/>
</dbReference>
<dbReference type="Pfam" id="PF01297">
    <property type="entry name" value="ZnuA"/>
    <property type="match status" value="1"/>
</dbReference>
<dbReference type="InterPro" id="IPR006127">
    <property type="entry name" value="ZnuA-like"/>
</dbReference>
<gene>
    <name evidence="5" type="ORF">K1I37_14140</name>
</gene>
<protein>
    <submittedName>
        <fullName evidence="5">Zinc ABC transporter substrate-binding protein</fullName>
    </submittedName>
</protein>
<comment type="subcellular location">
    <subcellularLocation>
        <location evidence="1">Cell envelope</location>
    </subcellularLocation>
</comment>
<organism evidence="5 6">
    <name type="scientific">Alicyclobacillus acidoterrestris (strain ATCC 49025 / DSM 3922 / CIP 106132 / NCIMB 13137 / GD3B)</name>
    <dbReference type="NCBI Taxonomy" id="1356854"/>
    <lineage>
        <taxon>Bacteria</taxon>
        <taxon>Bacillati</taxon>
        <taxon>Bacillota</taxon>
        <taxon>Bacilli</taxon>
        <taxon>Bacillales</taxon>
        <taxon>Alicyclobacillaceae</taxon>
        <taxon>Alicyclobacillus</taxon>
    </lineage>
</organism>
<dbReference type="InterPro" id="IPR050492">
    <property type="entry name" value="Bact_metal-bind_prot9"/>
</dbReference>
<dbReference type="STRING" id="1356854.N007_17475"/>
<evidence type="ECO:0000256" key="2">
    <source>
        <dbReference type="ARBA" id="ARBA00022448"/>
    </source>
</evidence>
<dbReference type="KEGG" id="aaco:K1I37_14140"/>
<keyword evidence="3" id="KW-0479">Metal-binding</keyword>
<dbReference type="PANTHER" id="PTHR42953">
    <property type="entry name" value="HIGH-AFFINITY ZINC UPTAKE SYSTEM PROTEIN ZNUA-RELATED"/>
    <property type="match status" value="1"/>
</dbReference>
<accession>A0A9E6ZED2</accession>
<evidence type="ECO:0000313" key="5">
    <source>
        <dbReference type="EMBL" id="UNO47820.1"/>
    </source>
</evidence>
<dbReference type="SUPFAM" id="SSF53807">
    <property type="entry name" value="Helical backbone' metal receptor"/>
    <property type="match status" value="1"/>
</dbReference>
<dbReference type="eggNOG" id="COG0803">
    <property type="taxonomic scope" value="Bacteria"/>
</dbReference>
<accession>T0CTY4</accession>
<reference evidence="6" key="1">
    <citation type="journal article" date="2022" name="G3 (Bethesda)">
        <title>Unveiling the complete genome sequence of Alicyclobacillus acidoterrestris DSM 3922T, a taint-producing strain.</title>
        <authorList>
            <person name="Leonardo I.C."/>
            <person name="Barreto Crespo M.T."/>
            <person name="Gaspar F.B."/>
        </authorList>
    </citation>
    <scope>NUCLEOTIDE SEQUENCE [LARGE SCALE GENOMIC DNA]</scope>
    <source>
        <strain evidence="6">DSM 3922</strain>
    </source>
</reference>
<keyword evidence="6" id="KW-1185">Reference proteome</keyword>
<dbReference type="PANTHER" id="PTHR42953:SF1">
    <property type="entry name" value="METAL-BINDING PROTEIN HI_0362-RELATED"/>
    <property type="match status" value="1"/>
</dbReference>
<dbReference type="Gene3D" id="3.40.50.1980">
    <property type="entry name" value="Nitrogenase molybdenum iron protein domain"/>
    <property type="match status" value="2"/>
</dbReference>
<sequence>MKMTVGSGMAMAGALALLATLAGCGTTENNTSSASAKGTSNAKVIQAVGAENEYANVIQQIGGKYVSATGIMSDPSTDPHDYEASTKDAALVGNATLVVQNGVGYDDFMSKLESSSPNSKRAVIDVASALGYGKDTKNPHLWYQPDTMPKVAQLIADQLAKQDPSEKSYFDANVKKFDASLSTWKQEMDNIKSKYPNAGVAVTEPVADYWLQATGMDIKTPWSFQAAIMNGTDPSPQDVKTQEALFNNHQIKVFLYNQQAITDVTKKFLALAKQDHIPVVGVYETMPPNHTYQSWMEAETKALTAALENGTSTETIS</sequence>
<name>T0CTY4_ALIAG</name>
<dbReference type="RefSeq" id="WP_021298633.1">
    <property type="nucleotide sequence ID" value="NZ_AURB01000200.1"/>
</dbReference>
<dbReference type="AlphaFoldDB" id="T0CTY4"/>
<evidence type="ECO:0000313" key="6">
    <source>
        <dbReference type="Proteomes" id="UP000829401"/>
    </source>
</evidence>
<evidence type="ECO:0000256" key="1">
    <source>
        <dbReference type="ARBA" id="ARBA00004196"/>
    </source>
</evidence>
<dbReference type="GO" id="GO:0030001">
    <property type="term" value="P:metal ion transport"/>
    <property type="evidence" value="ECO:0007669"/>
    <property type="project" value="InterPro"/>
</dbReference>